<accession>A0A0M0LQQ1</accession>
<evidence type="ECO:0000259" key="1">
    <source>
        <dbReference type="Pfam" id="PF20670"/>
    </source>
</evidence>
<dbReference type="AlphaFoldDB" id="A0A0M0LQQ1"/>
<dbReference type="InterPro" id="IPR049213">
    <property type="entry name" value="DUF6816"/>
</dbReference>
<gene>
    <name evidence="2" type="ORF">Ctob_010400</name>
</gene>
<evidence type="ECO:0000313" key="2">
    <source>
        <dbReference type="EMBL" id="KOO53222.1"/>
    </source>
</evidence>
<keyword evidence="3" id="KW-1185">Reference proteome</keyword>
<feature type="domain" description="DUF6816" evidence="1">
    <location>
        <begin position="2"/>
        <end position="205"/>
    </location>
</feature>
<sequence length="235" mass="26453">MELAFPKWLEGEWQASQQFAGYELPAKDVIPRDALFKEVDVPGFKKLSIAFLPDVGKEGVRYQMRWAADAAGVVREDRIFNFRSAIRGGLGYDAIERVDYKTDPNNQFGLGSNTGNPNRLKLVFAPGLTPNAERIELFINEHESEQPEGRDDLFYTSEALRQVTFSAGQTRQVNGEYAHFISYRRVSETQVNAICVTACYADPLQLERFFIQVGPNRPLIVFSHGISLLKSTVAV</sequence>
<dbReference type="EMBL" id="JWZX01000324">
    <property type="protein sequence ID" value="KOO53222.1"/>
    <property type="molecule type" value="Genomic_DNA"/>
</dbReference>
<organism evidence="2 3">
    <name type="scientific">Chrysochromulina tobinii</name>
    <dbReference type="NCBI Taxonomy" id="1460289"/>
    <lineage>
        <taxon>Eukaryota</taxon>
        <taxon>Haptista</taxon>
        <taxon>Haptophyta</taxon>
        <taxon>Prymnesiophyceae</taxon>
        <taxon>Prymnesiales</taxon>
        <taxon>Chrysochromulinaceae</taxon>
        <taxon>Chrysochromulina</taxon>
    </lineage>
</organism>
<proteinExistence type="predicted"/>
<reference evidence="3" key="1">
    <citation type="journal article" date="2015" name="PLoS Genet.">
        <title>Genome Sequence and Transcriptome Analyses of Chrysochromulina tobin: Metabolic Tools for Enhanced Algal Fitness in the Prominent Order Prymnesiales (Haptophyceae).</title>
        <authorList>
            <person name="Hovde B.T."/>
            <person name="Deodato C.R."/>
            <person name="Hunsperger H.M."/>
            <person name="Ryken S.A."/>
            <person name="Yost W."/>
            <person name="Jha R.K."/>
            <person name="Patterson J."/>
            <person name="Monnat R.J. Jr."/>
            <person name="Barlow S.B."/>
            <person name="Starkenburg S.R."/>
            <person name="Cattolico R.A."/>
        </authorList>
    </citation>
    <scope>NUCLEOTIDE SEQUENCE</scope>
    <source>
        <strain evidence="3">CCMP291</strain>
    </source>
</reference>
<dbReference type="OrthoDB" id="430815at2759"/>
<dbReference type="Proteomes" id="UP000037460">
    <property type="component" value="Unassembled WGS sequence"/>
</dbReference>
<protein>
    <recommendedName>
        <fullName evidence="1">DUF6816 domain-containing protein</fullName>
    </recommendedName>
</protein>
<name>A0A0M0LQQ1_9EUKA</name>
<evidence type="ECO:0000313" key="3">
    <source>
        <dbReference type="Proteomes" id="UP000037460"/>
    </source>
</evidence>
<dbReference type="Pfam" id="PF20670">
    <property type="entry name" value="DUF6816"/>
    <property type="match status" value="1"/>
</dbReference>
<comment type="caution">
    <text evidence="2">The sequence shown here is derived from an EMBL/GenBank/DDBJ whole genome shotgun (WGS) entry which is preliminary data.</text>
</comment>